<dbReference type="InterPro" id="IPR002516">
    <property type="entry name" value="Glyco_trans_11"/>
</dbReference>
<evidence type="ECO:0000313" key="4">
    <source>
        <dbReference type="Proteomes" id="UP000198752"/>
    </source>
</evidence>
<dbReference type="GO" id="GO:0005975">
    <property type="term" value="P:carbohydrate metabolic process"/>
    <property type="evidence" value="ECO:0007669"/>
    <property type="project" value="InterPro"/>
</dbReference>
<dbReference type="AlphaFoldDB" id="A0A1I2W333"/>
<dbReference type="RefSeq" id="WP_093674673.1">
    <property type="nucleotide sequence ID" value="NZ_FOOY01000033.1"/>
</dbReference>
<dbReference type="STRING" id="269670.SAMN02982927_03322"/>
<accession>A0A1I2W333</accession>
<evidence type="ECO:0000256" key="1">
    <source>
        <dbReference type="ARBA" id="ARBA00022676"/>
    </source>
</evidence>
<dbReference type="GO" id="GO:0008107">
    <property type="term" value="F:galactoside 2-alpha-L-fucosyltransferase activity"/>
    <property type="evidence" value="ECO:0007669"/>
    <property type="project" value="InterPro"/>
</dbReference>
<dbReference type="GO" id="GO:0016020">
    <property type="term" value="C:membrane"/>
    <property type="evidence" value="ECO:0007669"/>
    <property type="project" value="InterPro"/>
</dbReference>
<dbReference type="OrthoDB" id="9794601at2"/>
<evidence type="ECO:0000313" key="3">
    <source>
        <dbReference type="EMBL" id="SFG94456.1"/>
    </source>
</evidence>
<proteinExistence type="predicted"/>
<dbReference type="Pfam" id="PF01531">
    <property type="entry name" value="Glyco_transf_11"/>
    <property type="match status" value="1"/>
</dbReference>
<keyword evidence="4" id="KW-1185">Reference proteome</keyword>
<dbReference type="CDD" id="cd11301">
    <property type="entry name" value="Fut1_Fut2_like"/>
    <property type="match status" value="1"/>
</dbReference>
<dbReference type="EMBL" id="FOOY01000033">
    <property type="protein sequence ID" value="SFG94456.1"/>
    <property type="molecule type" value="Genomic_DNA"/>
</dbReference>
<keyword evidence="1" id="KW-0328">Glycosyltransferase</keyword>
<protein>
    <submittedName>
        <fullName evidence="3">Glycosyl transferase family 11</fullName>
    </submittedName>
</protein>
<gene>
    <name evidence="3" type="ORF">SAMN02982927_03322</name>
</gene>
<reference evidence="4" key="1">
    <citation type="submission" date="2016-10" db="EMBL/GenBank/DDBJ databases">
        <authorList>
            <person name="Varghese N."/>
            <person name="Submissions S."/>
        </authorList>
    </citation>
    <scope>NUCLEOTIDE SEQUENCE [LARGE SCALE GENOMIC DNA]</scope>
    <source>
        <strain evidence="4">ATCC 700379</strain>
    </source>
</reference>
<dbReference type="Gene3D" id="3.40.50.11350">
    <property type="match status" value="1"/>
</dbReference>
<sequence length="284" mass="33252">MIYVRVNSGFGNQLFQYACAYSLAKKNHTGVVIEKSSYGQNGNPKFELDRLNIRTIKDVNPVRKQDLLSRVIFNKIRLRKKIGFFTKIIKESNGATNYDDSIMKNGDGICLLGYFQSEKYFKVYREDIIQMYQPNFRLSTFSMRWKKEIIACNSVAIHVRRGDYVRIGCTLDMDYYDNAINMINSISNNVHFFIFSDDINFVKKYFSKFNLLKISFVEIDKSEGNKDLNEFYLMSCCRHQIIANSTFSWWAAWLNENCGKIVIAPRVGIWKGDYYPTEWIQIKA</sequence>
<organism evidence="3 4">
    <name type="scientific">Sporolactobacillus nakayamae</name>
    <dbReference type="NCBI Taxonomy" id="269670"/>
    <lineage>
        <taxon>Bacteria</taxon>
        <taxon>Bacillati</taxon>
        <taxon>Bacillota</taxon>
        <taxon>Bacilli</taxon>
        <taxon>Bacillales</taxon>
        <taxon>Sporolactobacillaceae</taxon>
        <taxon>Sporolactobacillus</taxon>
    </lineage>
</organism>
<evidence type="ECO:0000256" key="2">
    <source>
        <dbReference type="ARBA" id="ARBA00022679"/>
    </source>
</evidence>
<dbReference type="Proteomes" id="UP000198752">
    <property type="component" value="Unassembled WGS sequence"/>
</dbReference>
<keyword evidence="2 3" id="KW-0808">Transferase</keyword>
<dbReference type="PANTHER" id="PTHR11927:SF9">
    <property type="entry name" value="L-FUCOSYLTRANSFERASE"/>
    <property type="match status" value="1"/>
</dbReference>
<name>A0A1I2W333_9BACL</name>
<dbReference type="PANTHER" id="PTHR11927">
    <property type="entry name" value="GALACTOSIDE 2-L-FUCOSYLTRANSFERASE"/>
    <property type="match status" value="1"/>
</dbReference>